<reference evidence="6" key="1">
    <citation type="submission" date="2010-12" db="EMBL/GenBank/DDBJ databases">
        <title>Complete sequence of chromosome 1 of Asticcacaulis excentricus CB 48.</title>
        <authorList>
            <consortium name="US DOE Joint Genome Institute"/>
            <person name="Lucas S."/>
            <person name="Copeland A."/>
            <person name="Lapidus A."/>
            <person name="Cheng J.-F."/>
            <person name="Bruce D."/>
            <person name="Goodwin L."/>
            <person name="Pitluck S."/>
            <person name="Teshima H."/>
            <person name="Davenport K."/>
            <person name="Detter J.C."/>
            <person name="Han C."/>
            <person name="Tapia R."/>
            <person name="Land M."/>
            <person name="Hauser L."/>
            <person name="Jeffries C."/>
            <person name="Kyrpides N."/>
            <person name="Ivanova N."/>
            <person name="Ovchinnikova G."/>
            <person name="Brun Y.V."/>
            <person name="Woyke T."/>
        </authorList>
    </citation>
    <scope>NUCLEOTIDE SEQUENCE [LARGE SCALE GENOMIC DNA]</scope>
    <source>
        <strain evidence="6">ATCC 15261 / DSM 4724 / KCTC 12464 / NCIMB 9791 / VKM B-1370 / CB 48</strain>
    </source>
</reference>
<dbReference type="Pfam" id="PF02563">
    <property type="entry name" value="Poly_export"/>
    <property type="match status" value="1"/>
</dbReference>
<evidence type="ECO:0000256" key="2">
    <source>
        <dbReference type="SAM" id="SignalP"/>
    </source>
</evidence>
<dbReference type="InterPro" id="IPR003715">
    <property type="entry name" value="Poly_export_N"/>
</dbReference>
<dbReference type="PANTHER" id="PTHR33619:SF3">
    <property type="entry name" value="POLYSACCHARIDE EXPORT PROTEIN GFCE-RELATED"/>
    <property type="match status" value="1"/>
</dbReference>
<keyword evidence="1 2" id="KW-0732">Signal</keyword>
<dbReference type="InterPro" id="IPR049712">
    <property type="entry name" value="Poly_export"/>
</dbReference>
<proteinExistence type="predicted"/>
<keyword evidence="6" id="KW-1185">Reference proteome</keyword>
<evidence type="ECO:0000259" key="3">
    <source>
        <dbReference type="Pfam" id="PF02563"/>
    </source>
</evidence>
<feature type="chain" id="PRO_5003230563" evidence="2">
    <location>
        <begin position="29"/>
        <end position="188"/>
    </location>
</feature>
<dbReference type="Proteomes" id="UP000001492">
    <property type="component" value="Chromosome 1"/>
</dbReference>
<dbReference type="HOGENOM" id="CLU_038343_5_1_5"/>
<gene>
    <name evidence="5" type="ordered locus">Astex_2186</name>
</gene>
<dbReference type="Pfam" id="PF10531">
    <property type="entry name" value="SLBB"/>
    <property type="match status" value="1"/>
</dbReference>
<evidence type="ECO:0000259" key="4">
    <source>
        <dbReference type="Pfam" id="PF10531"/>
    </source>
</evidence>
<dbReference type="InterPro" id="IPR019554">
    <property type="entry name" value="Soluble_ligand-bd"/>
</dbReference>
<dbReference type="RefSeq" id="WP_013479672.1">
    <property type="nucleotide sequence ID" value="NC_014816.1"/>
</dbReference>
<dbReference type="EMBL" id="CP002395">
    <property type="protein sequence ID" value="ADU13844.1"/>
    <property type="molecule type" value="Genomic_DNA"/>
</dbReference>
<dbReference type="KEGG" id="aex:Astex_2186"/>
<evidence type="ECO:0000313" key="5">
    <source>
        <dbReference type="EMBL" id="ADU13844.1"/>
    </source>
</evidence>
<dbReference type="GO" id="GO:0015159">
    <property type="term" value="F:polysaccharide transmembrane transporter activity"/>
    <property type="evidence" value="ECO:0007669"/>
    <property type="project" value="InterPro"/>
</dbReference>
<dbReference type="eggNOG" id="COG1596">
    <property type="taxonomic scope" value="Bacteria"/>
</dbReference>
<dbReference type="Gene3D" id="3.30.1950.10">
    <property type="entry name" value="wza like domain"/>
    <property type="match status" value="1"/>
</dbReference>
<name>E8RM93_ASTEC</name>
<evidence type="ECO:0000313" key="6">
    <source>
        <dbReference type="Proteomes" id="UP000001492"/>
    </source>
</evidence>
<dbReference type="OrthoDB" id="197007at2"/>
<dbReference type="Gene3D" id="3.10.560.10">
    <property type="entry name" value="Outer membrane lipoprotein wza domain like"/>
    <property type="match status" value="1"/>
</dbReference>
<evidence type="ECO:0000256" key="1">
    <source>
        <dbReference type="ARBA" id="ARBA00022729"/>
    </source>
</evidence>
<feature type="domain" description="Polysaccharide export protein N-terminal" evidence="3">
    <location>
        <begin position="35"/>
        <end position="109"/>
    </location>
</feature>
<dbReference type="AlphaFoldDB" id="E8RM93"/>
<dbReference type="PANTHER" id="PTHR33619">
    <property type="entry name" value="POLYSACCHARIDE EXPORT PROTEIN GFCE-RELATED"/>
    <property type="match status" value="1"/>
</dbReference>
<accession>E8RM93</accession>
<feature type="domain" description="Soluble ligand binding" evidence="4">
    <location>
        <begin position="115"/>
        <end position="159"/>
    </location>
</feature>
<sequence>MSGKMKFSTFMALLASMAFTLLPLSSLAQSSNPSQVYEYKLGSGDKVRVIVFGEEDLSGEFSVSGEGKVALPLIGEIPAMGDTATQLQDKITEALSNGYLKKPRVSVEILSFRPFYILGEVTKPGEYPYVNGMTIDRAVATASGYTYRANHKKAYIKRANSDREEEVQLNQGVVIQPGDTIRIAERYF</sequence>
<feature type="signal peptide" evidence="2">
    <location>
        <begin position="1"/>
        <end position="28"/>
    </location>
</feature>
<dbReference type="STRING" id="573065.Astex_2186"/>
<organism evidence="5 6">
    <name type="scientific">Asticcacaulis excentricus (strain ATCC 15261 / DSM 4724 / KCTC 12464 / NCIMB 9791 / VKM B-1370 / CB 48)</name>
    <dbReference type="NCBI Taxonomy" id="573065"/>
    <lineage>
        <taxon>Bacteria</taxon>
        <taxon>Pseudomonadati</taxon>
        <taxon>Pseudomonadota</taxon>
        <taxon>Alphaproteobacteria</taxon>
        <taxon>Caulobacterales</taxon>
        <taxon>Caulobacteraceae</taxon>
        <taxon>Asticcacaulis</taxon>
    </lineage>
</organism>
<protein>
    <submittedName>
        <fullName evidence="5">Polysaccharide export protein</fullName>
    </submittedName>
</protein>